<feature type="region of interest" description="Disordered" evidence="1">
    <location>
        <begin position="1"/>
        <end position="26"/>
    </location>
</feature>
<dbReference type="EMBL" id="JAVLSF010000036">
    <property type="protein sequence ID" value="MDR9777229.1"/>
    <property type="molecule type" value="Genomic_DNA"/>
</dbReference>
<name>A0AAJ2H1I0_9HYPH</name>
<evidence type="ECO:0000313" key="3">
    <source>
        <dbReference type="Proteomes" id="UP001268610"/>
    </source>
</evidence>
<organism evidence="2 3">
    <name type="scientific">Rhizobium hidalgonense</name>
    <dbReference type="NCBI Taxonomy" id="1538159"/>
    <lineage>
        <taxon>Bacteria</taxon>
        <taxon>Pseudomonadati</taxon>
        <taxon>Pseudomonadota</taxon>
        <taxon>Alphaproteobacteria</taxon>
        <taxon>Hyphomicrobiales</taxon>
        <taxon>Rhizobiaceae</taxon>
        <taxon>Rhizobium/Agrobacterium group</taxon>
        <taxon>Rhizobium</taxon>
    </lineage>
</organism>
<proteinExistence type="predicted"/>
<evidence type="ECO:0000256" key="1">
    <source>
        <dbReference type="SAM" id="MobiDB-lite"/>
    </source>
</evidence>
<evidence type="ECO:0000313" key="2">
    <source>
        <dbReference type="EMBL" id="MDR9777229.1"/>
    </source>
</evidence>
<gene>
    <name evidence="2" type="ORF">RJJ65_32240</name>
</gene>
<comment type="caution">
    <text evidence="2">The sequence shown here is derived from an EMBL/GenBank/DDBJ whole genome shotgun (WGS) entry which is preliminary data.</text>
</comment>
<reference evidence="2" key="1">
    <citation type="submission" date="2023-04" db="EMBL/GenBank/DDBJ databases">
        <title>Genomic characterization of faba bean (Vicia faba) microsymbionts in Mexican soils.</title>
        <authorList>
            <person name="Rivera Orduna F.N."/>
            <person name="Guevara-Luna J."/>
            <person name="Yan J."/>
            <person name="Arroyo-Herrera I."/>
            <person name="Li Y."/>
            <person name="Vasquez-Murrieta M.S."/>
            <person name="Wang E.T."/>
        </authorList>
    </citation>
    <scope>NUCLEOTIDE SEQUENCE</scope>
    <source>
        <strain evidence="2">CH26</strain>
    </source>
</reference>
<dbReference type="AlphaFoldDB" id="A0AAJ2H1I0"/>
<protein>
    <submittedName>
        <fullName evidence="2">Uncharacterized protein</fullName>
    </submittedName>
</protein>
<dbReference type="RefSeq" id="WP_310865789.1">
    <property type="nucleotide sequence ID" value="NZ_JAVLSF010000036.1"/>
</dbReference>
<sequence>MNQGTQNKDDEAVSLAGVPASSSLRARRRDPVIQIRAYRRPIGSEEASSPDDDVPVSIGELAVKLVAEWSLPRMRLLPAPREDDAGSA</sequence>
<accession>A0AAJ2H1I0</accession>
<dbReference type="Proteomes" id="UP001268610">
    <property type="component" value="Unassembled WGS sequence"/>
</dbReference>